<dbReference type="Proteomes" id="UP000438983">
    <property type="component" value="Chromosome"/>
</dbReference>
<sequence>MSSLSLRVERIESLTPRIRRLLLASEGGQALPSFLPGAHIELHVPGERPMQRAYSLVNLPGENYYEIAVQLEQPSTGGSRWVHGLQEGQSLKVEAPKNHFPLSEMAKDALLIAGGIGITPILAMARALRQEGRGFALHYGGRDASGMAYLDEVRAMPEARCWISGEPASGRIPLSEVLAAPVAGRHLYVCGPKSLIADVLDTARDLGWAEDYLHSELFAGSLEVAGETAFDAELRGSGVTLHVPVGQSLLDVMVAAGLDPMFDCRRGDCGVCVTQVLEGDAEHRDICLSERDRASGSFCTCVSRARGGRLVLDL</sequence>
<dbReference type="CDD" id="cd06185">
    <property type="entry name" value="PDR_like"/>
    <property type="match status" value="1"/>
</dbReference>
<evidence type="ECO:0000256" key="6">
    <source>
        <dbReference type="ARBA" id="ARBA00023002"/>
    </source>
</evidence>
<evidence type="ECO:0000259" key="10">
    <source>
        <dbReference type="PROSITE" id="PS51384"/>
    </source>
</evidence>
<keyword evidence="6" id="KW-0560">Oxidoreductase</keyword>
<keyword evidence="8" id="KW-0411">Iron-sulfur</keyword>
<dbReference type="InterPro" id="IPR036010">
    <property type="entry name" value="2Fe-2S_ferredoxin-like_sf"/>
</dbReference>
<dbReference type="PROSITE" id="PS51384">
    <property type="entry name" value="FAD_FR"/>
    <property type="match status" value="1"/>
</dbReference>
<proteinExistence type="predicted"/>
<dbReference type="Gene3D" id="3.40.50.80">
    <property type="entry name" value="Nucleotide-binding domain of ferredoxin-NADP reductase (FNR) module"/>
    <property type="match status" value="1"/>
</dbReference>
<evidence type="ECO:0000256" key="4">
    <source>
        <dbReference type="ARBA" id="ARBA00022714"/>
    </source>
</evidence>
<dbReference type="Gene3D" id="2.40.30.10">
    <property type="entry name" value="Translation factors"/>
    <property type="match status" value="1"/>
</dbReference>
<evidence type="ECO:0000256" key="1">
    <source>
        <dbReference type="ARBA" id="ARBA00001917"/>
    </source>
</evidence>
<keyword evidence="2" id="KW-0285">Flavoprotein</keyword>
<dbReference type="SUPFAM" id="SSF52343">
    <property type="entry name" value="Ferredoxin reductase-like, C-terminal NADP-linked domain"/>
    <property type="match status" value="1"/>
</dbReference>
<dbReference type="AlphaFoldDB" id="A0A6I6LKS5"/>
<dbReference type="SUPFAM" id="SSF54292">
    <property type="entry name" value="2Fe-2S ferredoxin-like"/>
    <property type="match status" value="1"/>
</dbReference>
<dbReference type="RefSeq" id="WP_158186658.1">
    <property type="nucleotide sequence ID" value="NZ_CP046902.1"/>
</dbReference>
<protein>
    <submittedName>
        <fullName evidence="11">2Fe-2S iron-sulfur cluster binding domain-containing protein</fullName>
    </submittedName>
</protein>
<evidence type="ECO:0000256" key="8">
    <source>
        <dbReference type="ARBA" id="ARBA00023014"/>
    </source>
</evidence>
<evidence type="ECO:0000259" key="9">
    <source>
        <dbReference type="PROSITE" id="PS51085"/>
    </source>
</evidence>
<dbReference type="PROSITE" id="PS00197">
    <property type="entry name" value="2FE2S_FER_1"/>
    <property type="match status" value="1"/>
</dbReference>
<evidence type="ECO:0000256" key="7">
    <source>
        <dbReference type="ARBA" id="ARBA00023004"/>
    </source>
</evidence>
<dbReference type="GO" id="GO:0051537">
    <property type="term" value="F:2 iron, 2 sulfur cluster binding"/>
    <property type="evidence" value="ECO:0007669"/>
    <property type="project" value="UniProtKB-KW"/>
</dbReference>
<dbReference type="InterPro" id="IPR012675">
    <property type="entry name" value="Beta-grasp_dom_sf"/>
</dbReference>
<dbReference type="PROSITE" id="PS51085">
    <property type="entry name" value="2FE2S_FER_2"/>
    <property type="match status" value="1"/>
</dbReference>
<keyword evidence="7" id="KW-0408">Iron</keyword>
<dbReference type="Gene3D" id="3.10.20.30">
    <property type="match status" value="1"/>
</dbReference>
<dbReference type="CDD" id="cd00207">
    <property type="entry name" value="fer2"/>
    <property type="match status" value="1"/>
</dbReference>
<feature type="domain" description="FAD-binding FR-type" evidence="10">
    <location>
        <begin position="1"/>
        <end position="103"/>
    </location>
</feature>
<dbReference type="GO" id="GO:0046872">
    <property type="term" value="F:metal ion binding"/>
    <property type="evidence" value="ECO:0007669"/>
    <property type="project" value="UniProtKB-KW"/>
</dbReference>
<keyword evidence="5" id="KW-0479">Metal-binding</keyword>
<feature type="domain" description="2Fe-2S ferredoxin-type" evidence="9">
    <location>
        <begin position="228"/>
        <end position="314"/>
    </location>
</feature>
<dbReference type="InterPro" id="IPR017938">
    <property type="entry name" value="Riboflavin_synthase-like_b-brl"/>
</dbReference>
<evidence type="ECO:0000256" key="2">
    <source>
        <dbReference type="ARBA" id="ARBA00022630"/>
    </source>
</evidence>
<dbReference type="InterPro" id="IPR054582">
    <property type="entry name" value="DmmA-like_N"/>
</dbReference>
<evidence type="ECO:0000313" key="12">
    <source>
        <dbReference type="Proteomes" id="UP000438983"/>
    </source>
</evidence>
<keyword evidence="4" id="KW-0001">2Fe-2S</keyword>
<dbReference type="OrthoDB" id="9801223at2"/>
<accession>A0A6I6LKS5</accession>
<evidence type="ECO:0000313" key="11">
    <source>
        <dbReference type="EMBL" id="QGZ29065.1"/>
    </source>
</evidence>
<dbReference type="PRINTS" id="PR00409">
    <property type="entry name" value="PHDIOXRDTASE"/>
</dbReference>
<name>A0A6I6LKS5_STUST</name>
<dbReference type="InterPro" id="IPR039261">
    <property type="entry name" value="FNR_nucleotide-bd"/>
</dbReference>
<gene>
    <name evidence="11" type="ORF">GQA94_02885</name>
</gene>
<comment type="cofactor">
    <cofactor evidence="1">
        <name>FMN</name>
        <dbReference type="ChEBI" id="CHEBI:58210"/>
    </cofactor>
</comment>
<dbReference type="InterPro" id="IPR006058">
    <property type="entry name" value="2Fe2S_fd_BS"/>
</dbReference>
<dbReference type="Pfam" id="PF22290">
    <property type="entry name" value="DmmA-like_N"/>
    <property type="match status" value="1"/>
</dbReference>
<organism evidence="11 12">
    <name type="scientific">Stutzerimonas stutzeri</name>
    <name type="common">Pseudomonas stutzeri</name>
    <dbReference type="NCBI Taxonomy" id="316"/>
    <lineage>
        <taxon>Bacteria</taxon>
        <taxon>Pseudomonadati</taxon>
        <taxon>Pseudomonadota</taxon>
        <taxon>Gammaproteobacteria</taxon>
        <taxon>Pseudomonadales</taxon>
        <taxon>Pseudomonadaceae</taxon>
        <taxon>Stutzerimonas</taxon>
    </lineage>
</organism>
<keyword evidence="3" id="KW-0288">FMN</keyword>
<reference evidence="11 12" key="1">
    <citation type="submission" date="2019-12" db="EMBL/GenBank/DDBJ databases">
        <title>Complete genome sequence of Pseudomonas stutzeri.</title>
        <authorList>
            <person name="Lim S.R."/>
            <person name="Kim J.H."/>
        </authorList>
    </citation>
    <scope>NUCLEOTIDE SEQUENCE [LARGE SCALE GENOMIC DNA]</scope>
    <source>
        <strain evidence="11 12">PM101005</strain>
    </source>
</reference>
<dbReference type="SUPFAM" id="SSF63380">
    <property type="entry name" value="Riboflavin synthase domain-like"/>
    <property type="match status" value="1"/>
</dbReference>
<dbReference type="Pfam" id="PF00111">
    <property type="entry name" value="Fer2"/>
    <property type="match status" value="1"/>
</dbReference>
<dbReference type="InterPro" id="IPR050415">
    <property type="entry name" value="MRET"/>
</dbReference>
<dbReference type="EMBL" id="CP046902">
    <property type="protein sequence ID" value="QGZ29065.1"/>
    <property type="molecule type" value="Genomic_DNA"/>
</dbReference>
<dbReference type="GO" id="GO:0016491">
    <property type="term" value="F:oxidoreductase activity"/>
    <property type="evidence" value="ECO:0007669"/>
    <property type="project" value="UniProtKB-KW"/>
</dbReference>
<dbReference type="InterPro" id="IPR017927">
    <property type="entry name" value="FAD-bd_FR_type"/>
</dbReference>
<dbReference type="PANTHER" id="PTHR47354:SF1">
    <property type="entry name" value="CARNITINE MONOOXYGENASE REDUCTASE SUBUNIT"/>
    <property type="match status" value="1"/>
</dbReference>
<evidence type="ECO:0000256" key="3">
    <source>
        <dbReference type="ARBA" id="ARBA00022643"/>
    </source>
</evidence>
<dbReference type="InterPro" id="IPR001041">
    <property type="entry name" value="2Fe-2S_ferredoxin-type"/>
</dbReference>
<dbReference type="PANTHER" id="PTHR47354">
    <property type="entry name" value="NADH OXIDOREDUCTASE HCR"/>
    <property type="match status" value="1"/>
</dbReference>
<evidence type="ECO:0000256" key="5">
    <source>
        <dbReference type="ARBA" id="ARBA00022723"/>
    </source>
</evidence>